<keyword evidence="2" id="KW-1185">Reference proteome</keyword>
<name>A0ABT4J5H6_9RHOB</name>
<sequence length="89" mass="9826">MDFVCLRVMTEDERYPAAPASMPDAPSGKSLPNRRAQGRILNHLLDQIMNFPEPPSGGIGTPAHGMDMLRQTFDVAPEKRMGKNLHQAP</sequence>
<organism evidence="1 2">
    <name type="scientific">Paracoccus benzoatiresistens</name>
    <dbReference type="NCBI Taxonomy" id="2997341"/>
    <lineage>
        <taxon>Bacteria</taxon>
        <taxon>Pseudomonadati</taxon>
        <taxon>Pseudomonadota</taxon>
        <taxon>Alphaproteobacteria</taxon>
        <taxon>Rhodobacterales</taxon>
        <taxon>Paracoccaceae</taxon>
        <taxon>Paracoccus</taxon>
    </lineage>
</organism>
<reference evidence="1" key="1">
    <citation type="submission" date="2022-12" db="EMBL/GenBank/DDBJ databases">
        <title>Paracoccus sp. EF6 isolated from a lake water.</title>
        <authorList>
            <person name="Liu H."/>
        </authorList>
    </citation>
    <scope>NUCLEOTIDE SEQUENCE</scope>
    <source>
        <strain evidence="1">EF6</strain>
    </source>
</reference>
<comment type="caution">
    <text evidence="1">The sequence shown here is derived from an EMBL/GenBank/DDBJ whole genome shotgun (WGS) entry which is preliminary data.</text>
</comment>
<evidence type="ECO:0000313" key="2">
    <source>
        <dbReference type="Proteomes" id="UP001149822"/>
    </source>
</evidence>
<gene>
    <name evidence="1" type="ORF">OU682_12185</name>
</gene>
<protein>
    <submittedName>
        <fullName evidence="1">Uncharacterized protein</fullName>
    </submittedName>
</protein>
<dbReference type="EMBL" id="JAPTYD010000016">
    <property type="protein sequence ID" value="MCZ0962377.1"/>
    <property type="molecule type" value="Genomic_DNA"/>
</dbReference>
<evidence type="ECO:0000313" key="1">
    <source>
        <dbReference type="EMBL" id="MCZ0962377.1"/>
    </source>
</evidence>
<proteinExistence type="predicted"/>
<accession>A0ABT4J5H6</accession>
<dbReference type="Proteomes" id="UP001149822">
    <property type="component" value="Unassembled WGS sequence"/>
</dbReference>